<name>A0AA39JXU0_ARMTA</name>
<protein>
    <submittedName>
        <fullName evidence="1">Uncharacterized protein</fullName>
    </submittedName>
</protein>
<gene>
    <name evidence="1" type="ORF">EV420DRAFT_740557</name>
</gene>
<dbReference type="GeneID" id="85366838"/>
<comment type="caution">
    <text evidence="1">The sequence shown here is derived from an EMBL/GenBank/DDBJ whole genome shotgun (WGS) entry which is preliminary data.</text>
</comment>
<dbReference type="RefSeq" id="XP_060327438.1">
    <property type="nucleotide sequence ID" value="XM_060483290.1"/>
</dbReference>
<sequence length="220" mass="24739">MSTCPCAVRAERFCPSLYQTPAFYLQQNCHRIIIQRPPYSRSLSCTAQHIGFHSVQSVELDHNMAKTRQGRTQHYHPFSSALGVKKSSVAVCTIPRFSTRTHSRRREEYICSLSITQLLVAVPASSCAAVPITSWTRNWYLESIARSIAPVSVSSVCTAVEYVLFSGQRIVSLHGTTIPTAIRRYEMELGGRVTGSTLKLLCPGRLRHFWILERCDYQAA</sequence>
<evidence type="ECO:0000313" key="2">
    <source>
        <dbReference type="Proteomes" id="UP001175211"/>
    </source>
</evidence>
<organism evidence="1 2">
    <name type="scientific">Armillaria tabescens</name>
    <name type="common">Ringless honey mushroom</name>
    <name type="synonym">Agaricus tabescens</name>
    <dbReference type="NCBI Taxonomy" id="1929756"/>
    <lineage>
        <taxon>Eukaryota</taxon>
        <taxon>Fungi</taxon>
        <taxon>Dikarya</taxon>
        <taxon>Basidiomycota</taxon>
        <taxon>Agaricomycotina</taxon>
        <taxon>Agaricomycetes</taxon>
        <taxon>Agaricomycetidae</taxon>
        <taxon>Agaricales</taxon>
        <taxon>Marasmiineae</taxon>
        <taxon>Physalacriaceae</taxon>
        <taxon>Desarmillaria</taxon>
    </lineage>
</organism>
<proteinExistence type="predicted"/>
<reference evidence="1" key="1">
    <citation type="submission" date="2023-06" db="EMBL/GenBank/DDBJ databases">
        <authorList>
            <consortium name="Lawrence Berkeley National Laboratory"/>
            <person name="Ahrendt S."/>
            <person name="Sahu N."/>
            <person name="Indic B."/>
            <person name="Wong-Bajracharya J."/>
            <person name="Merenyi Z."/>
            <person name="Ke H.-M."/>
            <person name="Monk M."/>
            <person name="Kocsube S."/>
            <person name="Drula E."/>
            <person name="Lipzen A."/>
            <person name="Balint B."/>
            <person name="Henrissat B."/>
            <person name="Andreopoulos B."/>
            <person name="Martin F.M."/>
            <person name="Harder C.B."/>
            <person name="Rigling D."/>
            <person name="Ford K.L."/>
            <person name="Foster G.D."/>
            <person name="Pangilinan J."/>
            <person name="Papanicolaou A."/>
            <person name="Barry K."/>
            <person name="LaButti K."/>
            <person name="Viragh M."/>
            <person name="Koriabine M."/>
            <person name="Yan M."/>
            <person name="Riley R."/>
            <person name="Champramary S."/>
            <person name="Plett K.L."/>
            <person name="Tsai I.J."/>
            <person name="Slot J."/>
            <person name="Sipos G."/>
            <person name="Plett J."/>
            <person name="Nagy L.G."/>
            <person name="Grigoriev I.V."/>
        </authorList>
    </citation>
    <scope>NUCLEOTIDE SEQUENCE</scope>
    <source>
        <strain evidence="1">CCBAS 213</strain>
    </source>
</reference>
<keyword evidence="2" id="KW-1185">Reference proteome</keyword>
<dbReference type="EMBL" id="JAUEPS010000035">
    <property type="protein sequence ID" value="KAK0450567.1"/>
    <property type="molecule type" value="Genomic_DNA"/>
</dbReference>
<accession>A0AA39JXU0</accession>
<dbReference type="AlphaFoldDB" id="A0AA39JXU0"/>
<evidence type="ECO:0000313" key="1">
    <source>
        <dbReference type="EMBL" id="KAK0450567.1"/>
    </source>
</evidence>
<dbReference type="Proteomes" id="UP001175211">
    <property type="component" value="Unassembled WGS sequence"/>
</dbReference>